<feature type="compositionally biased region" description="Basic and acidic residues" evidence="1">
    <location>
        <begin position="596"/>
        <end position="615"/>
    </location>
</feature>
<feature type="region of interest" description="Disordered" evidence="1">
    <location>
        <begin position="289"/>
        <end position="715"/>
    </location>
</feature>
<feature type="region of interest" description="Disordered" evidence="1">
    <location>
        <begin position="251"/>
        <end position="274"/>
    </location>
</feature>
<feature type="compositionally biased region" description="Low complexity" evidence="1">
    <location>
        <begin position="434"/>
        <end position="449"/>
    </location>
</feature>
<gene>
    <name evidence="2" type="ORF">HOLleu_03565</name>
</gene>
<evidence type="ECO:0000313" key="2">
    <source>
        <dbReference type="EMBL" id="KAJ8050380.1"/>
    </source>
</evidence>
<feature type="compositionally biased region" description="Pro residues" evidence="1">
    <location>
        <begin position="344"/>
        <end position="364"/>
    </location>
</feature>
<proteinExistence type="predicted"/>
<feature type="compositionally biased region" description="Basic and acidic residues" evidence="1">
    <location>
        <begin position="374"/>
        <end position="384"/>
    </location>
</feature>
<name>A0A9Q1CSQ4_HOLLE</name>
<dbReference type="EMBL" id="JAIZAY010000001">
    <property type="protein sequence ID" value="KAJ8050380.1"/>
    <property type="molecule type" value="Genomic_DNA"/>
</dbReference>
<dbReference type="Proteomes" id="UP001152320">
    <property type="component" value="Chromosome 1"/>
</dbReference>
<feature type="compositionally biased region" description="Low complexity" evidence="1">
    <location>
        <begin position="329"/>
        <end position="343"/>
    </location>
</feature>
<feature type="compositionally biased region" description="Basic and acidic residues" evidence="1">
    <location>
        <begin position="418"/>
        <end position="431"/>
    </location>
</feature>
<feature type="region of interest" description="Disordered" evidence="1">
    <location>
        <begin position="43"/>
        <end position="62"/>
    </location>
</feature>
<accession>A0A9Q1CSQ4</accession>
<feature type="compositionally biased region" description="Low complexity" evidence="1">
    <location>
        <begin position="259"/>
        <end position="270"/>
    </location>
</feature>
<evidence type="ECO:0000256" key="1">
    <source>
        <dbReference type="SAM" id="MobiDB-lite"/>
    </source>
</evidence>
<keyword evidence="3" id="KW-1185">Reference proteome</keyword>
<feature type="compositionally biased region" description="Basic and acidic residues" evidence="1">
    <location>
        <begin position="475"/>
        <end position="493"/>
    </location>
</feature>
<feature type="compositionally biased region" description="Pro residues" evidence="1">
    <location>
        <begin position="450"/>
        <end position="465"/>
    </location>
</feature>
<feature type="compositionally biased region" description="Pro residues" evidence="1">
    <location>
        <begin position="648"/>
        <end position="660"/>
    </location>
</feature>
<reference evidence="2" key="1">
    <citation type="submission" date="2021-10" db="EMBL/GenBank/DDBJ databases">
        <title>Tropical sea cucumber genome reveals ecological adaptation and Cuvierian tubules defense mechanism.</title>
        <authorList>
            <person name="Chen T."/>
        </authorList>
    </citation>
    <scope>NUCLEOTIDE SEQUENCE</scope>
    <source>
        <strain evidence="2">Nanhai2018</strain>
        <tissue evidence="2">Muscle</tissue>
    </source>
</reference>
<dbReference type="AlphaFoldDB" id="A0A9Q1CSQ4"/>
<feature type="compositionally biased region" description="Pro residues" evidence="1">
    <location>
        <begin position="403"/>
        <end position="414"/>
    </location>
</feature>
<feature type="compositionally biased region" description="Basic and acidic residues" evidence="1">
    <location>
        <begin position="526"/>
        <end position="586"/>
    </location>
</feature>
<comment type="caution">
    <text evidence="2">The sequence shown here is derived from an EMBL/GenBank/DDBJ whole genome shotgun (WGS) entry which is preliminary data.</text>
</comment>
<feature type="compositionally biased region" description="Basic residues" evidence="1">
    <location>
        <begin position="309"/>
        <end position="319"/>
    </location>
</feature>
<evidence type="ECO:0000313" key="3">
    <source>
        <dbReference type="Proteomes" id="UP001152320"/>
    </source>
</evidence>
<feature type="compositionally biased region" description="Polar residues" evidence="1">
    <location>
        <begin position="386"/>
        <end position="395"/>
    </location>
</feature>
<protein>
    <submittedName>
        <fullName evidence="2">Uncharacterized protein</fullName>
    </submittedName>
</protein>
<feature type="compositionally biased region" description="Polar residues" evidence="1">
    <location>
        <begin position="289"/>
        <end position="301"/>
    </location>
</feature>
<dbReference type="OrthoDB" id="10069708at2759"/>
<sequence length="729" mass="80067">MGCANSHSEDIHKTSLLESDKFVTSLQDVPGYFNRTIQTSDFLPPKFPDAPPEKPEMSYTGPPSHLRNSVDFHPYWHLLQQEYIPNEPIKESDGEIPPSLLPSTETAQEMRDIVVREAITDLRLKVKETIAEKLKENEDEYVTDNFQNGGDGEITSNDIYIHQPPLEKGEPPPLPEADYTDGDDDLAQAEKDTIDFLDSVINESMVWDEETGEELVMERRGEDGNWSFAPPDGQGEEVINYHVPDPSKPFPGINLDIASNTSTPPNSSPTAFSKSIYLPEDKSSFISNNVIAKQTSSSHIGSTLDKKKQVTKPKMRKKSERTEKQSPTSPNSSGPVSPLSSPVHVPPPPPFRPPPPPPPPPPVSPLLKTSQVLPKEELHAEKISDGISSIPNGIVSSDSSPKAAPPPPPPPPHALPSMERRHSSEVEENKRLNSPAKVVSPSRAVASPASSPPPPPASRPPPPPLREVTVLNKPKLSDKNEAKQSVIKDDSKINSKGTKAAPPPAPKPKAKPSRPPAVKTKPVRHSMVELPRENEKTKPVRHSMVELPRENEKTSPVRHSMVELPRENEKTKPVRHSMVELPRENDIADELPSDDSGIREEQSEKSIQDIIKNLKLENPSQTTATLERKSKAKVPPPPAKKPKAPRPMSMPPPATPPLVKPKPQRKVHGQSNGTLPHSNVSRTSSFSAVNGRPSAKRNLSDDASSEDSGLHMKEVEDTEILSQIRLEVT</sequence>
<feature type="compositionally biased region" description="Polar residues" evidence="1">
    <location>
        <begin position="669"/>
        <end position="688"/>
    </location>
</feature>
<organism evidence="2 3">
    <name type="scientific">Holothuria leucospilota</name>
    <name type="common">Black long sea cucumber</name>
    <name type="synonym">Mertensiothuria leucospilota</name>
    <dbReference type="NCBI Taxonomy" id="206669"/>
    <lineage>
        <taxon>Eukaryota</taxon>
        <taxon>Metazoa</taxon>
        <taxon>Echinodermata</taxon>
        <taxon>Eleutherozoa</taxon>
        <taxon>Echinozoa</taxon>
        <taxon>Holothuroidea</taxon>
        <taxon>Aspidochirotacea</taxon>
        <taxon>Aspidochirotida</taxon>
        <taxon>Holothuriidae</taxon>
        <taxon>Holothuria</taxon>
    </lineage>
</organism>